<name>A0A413UD35_9FIRM</name>
<evidence type="ECO:0000313" key="1">
    <source>
        <dbReference type="EMBL" id="RHB07175.1"/>
    </source>
</evidence>
<dbReference type="Proteomes" id="UP000285288">
    <property type="component" value="Unassembled WGS sequence"/>
</dbReference>
<dbReference type="AlphaFoldDB" id="A0A413UD35"/>
<gene>
    <name evidence="1" type="ORF">DW907_05270</name>
</gene>
<protein>
    <submittedName>
        <fullName evidence="1">Uncharacterized protein</fullName>
    </submittedName>
</protein>
<sequence>MEMDSNDFKELQIDRSKELKDKFLSSMKVLSSDYEKREYELMNVEFAEEILNKFTMSEIEKAIFADVELEKKNKQNENGFLIALYALRSANGDKIKAVSCLKKLKDTVIAYYDYKINVEKIRTKALSELCNDLINF</sequence>
<comment type="caution">
    <text evidence="1">The sequence shown here is derived from an EMBL/GenBank/DDBJ whole genome shotgun (WGS) entry which is preliminary data.</text>
</comment>
<organism evidence="1 2">
    <name type="scientific">Holdemanella biformis</name>
    <dbReference type="NCBI Taxonomy" id="1735"/>
    <lineage>
        <taxon>Bacteria</taxon>
        <taxon>Bacillati</taxon>
        <taxon>Bacillota</taxon>
        <taxon>Erysipelotrichia</taxon>
        <taxon>Erysipelotrichales</taxon>
        <taxon>Erysipelotrichaceae</taxon>
        <taxon>Holdemanella</taxon>
    </lineage>
</organism>
<dbReference type="EMBL" id="QSGD01000015">
    <property type="protein sequence ID" value="RHB07175.1"/>
    <property type="molecule type" value="Genomic_DNA"/>
</dbReference>
<proteinExistence type="predicted"/>
<evidence type="ECO:0000313" key="2">
    <source>
        <dbReference type="Proteomes" id="UP000285288"/>
    </source>
</evidence>
<reference evidence="1 2" key="1">
    <citation type="submission" date="2018-08" db="EMBL/GenBank/DDBJ databases">
        <title>A genome reference for cultivated species of the human gut microbiota.</title>
        <authorList>
            <person name="Zou Y."/>
            <person name="Xue W."/>
            <person name="Luo G."/>
        </authorList>
    </citation>
    <scope>NUCLEOTIDE SEQUENCE [LARGE SCALE GENOMIC DNA]</scope>
    <source>
        <strain evidence="1 2">AM42-13AC</strain>
    </source>
</reference>
<accession>A0A413UD35</accession>